<feature type="compositionally biased region" description="Basic and acidic residues" evidence="2">
    <location>
        <begin position="18"/>
        <end position="30"/>
    </location>
</feature>
<evidence type="ECO:0000313" key="3">
    <source>
        <dbReference type="EMBL" id="KAK9766196.1"/>
    </source>
</evidence>
<sequence>MATPNDLLPNNGMQLDVSRGDQSIEGKKDNNGTSTLDYLHQVIMGKPQTNYKNHHESNEGNQNLIRELERMQSRITSLERSNANIEEKLLYIGLESHAAKGFKNHNEDKQRIKFLEKECANLCKQNSSLKDYEKKYNNLKTQIQEFQKNYDGLLAACDMQAKQLEREKNENANLRSQLVTADGQVKEVTIESIFGSLKAFESKVTPVLFKIGKTPNICHDLDAFSKAMQQLFNTTSAFAASHVEDTMAKLGHLRDDKSQLCVRNRVYVRTIIIANLENSGLMQQMCDEVLKGLAEEYHTNSLFSHILMHLPNLVNAALLLALVEPQVATSFKLRGDSIAMLKDFAGSKRPIPILPAIDQVGINGDFQPTKMVMRYIN</sequence>
<comment type="caution">
    <text evidence="3">The sequence shown here is derived from an EMBL/GenBank/DDBJ whole genome shotgun (WGS) entry which is preliminary data.</text>
</comment>
<organism evidence="3 4">
    <name type="scientific">Basidiobolus ranarum</name>
    <dbReference type="NCBI Taxonomy" id="34480"/>
    <lineage>
        <taxon>Eukaryota</taxon>
        <taxon>Fungi</taxon>
        <taxon>Fungi incertae sedis</taxon>
        <taxon>Zoopagomycota</taxon>
        <taxon>Entomophthoromycotina</taxon>
        <taxon>Basidiobolomycetes</taxon>
        <taxon>Basidiobolales</taxon>
        <taxon>Basidiobolaceae</taxon>
        <taxon>Basidiobolus</taxon>
    </lineage>
</organism>
<name>A0ABR2WXK2_9FUNG</name>
<keyword evidence="4" id="KW-1185">Reference proteome</keyword>
<dbReference type="Proteomes" id="UP001479436">
    <property type="component" value="Unassembled WGS sequence"/>
</dbReference>
<evidence type="ECO:0000256" key="2">
    <source>
        <dbReference type="SAM" id="MobiDB-lite"/>
    </source>
</evidence>
<reference evidence="3 4" key="1">
    <citation type="submission" date="2023-04" db="EMBL/GenBank/DDBJ databases">
        <title>Genome of Basidiobolus ranarum AG-B5.</title>
        <authorList>
            <person name="Stajich J.E."/>
            <person name="Carter-House D."/>
            <person name="Gryganskyi A."/>
        </authorList>
    </citation>
    <scope>NUCLEOTIDE SEQUENCE [LARGE SCALE GENOMIC DNA]</scope>
    <source>
        <strain evidence="3 4">AG-B5</strain>
    </source>
</reference>
<keyword evidence="1" id="KW-0175">Coiled coil</keyword>
<feature type="region of interest" description="Disordered" evidence="2">
    <location>
        <begin position="1"/>
        <end position="33"/>
    </location>
</feature>
<evidence type="ECO:0000256" key="1">
    <source>
        <dbReference type="SAM" id="Coils"/>
    </source>
</evidence>
<protein>
    <recommendedName>
        <fullName evidence="5">FRIGIDA-like protein</fullName>
    </recommendedName>
</protein>
<evidence type="ECO:0008006" key="5">
    <source>
        <dbReference type="Google" id="ProtNLM"/>
    </source>
</evidence>
<accession>A0ABR2WXK2</accession>
<proteinExistence type="predicted"/>
<dbReference type="EMBL" id="JASJQH010000179">
    <property type="protein sequence ID" value="KAK9766196.1"/>
    <property type="molecule type" value="Genomic_DNA"/>
</dbReference>
<feature type="coiled-coil region" evidence="1">
    <location>
        <begin position="61"/>
        <end position="184"/>
    </location>
</feature>
<evidence type="ECO:0000313" key="4">
    <source>
        <dbReference type="Proteomes" id="UP001479436"/>
    </source>
</evidence>
<gene>
    <name evidence="3" type="ORF">K7432_004905</name>
</gene>